<dbReference type="EMBL" id="JARKIE010000288">
    <property type="protein sequence ID" value="KAJ7657542.1"/>
    <property type="molecule type" value="Genomic_DNA"/>
</dbReference>
<reference evidence="1" key="1">
    <citation type="submission" date="2023-03" db="EMBL/GenBank/DDBJ databases">
        <title>Massive genome expansion in bonnet fungi (Mycena s.s.) driven by repeated elements and novel gene families across ecological guilds.</title>
        <authorList>
            <consortium name="Lawrence Berkeley National Laboratory"/>
            <person name="Harder C.B."/>
            <person name="Miyauchi S."/>
            <person name="Viragh M."/>
            <person name="Kuo A."/>
            <person name="Thoen E."/>
            <person name="Andreopoulos B."/>
            <person name="Lu D."/>
            <person name="Skrede I."/>
            <person name="Drula E."/>
            <person name="Henrissat B."/>
            <person name="Morin E."/>
            <person name="Kohler A."/>
            <person name="Barry K."/>
            <person name="LaButti K."/>
            <person name="Morin E."/>
            <person name="Salamov A."/>
            <person name="Lipzen A."/>
            <person name="Mereny Z."/>
            <person name="Hegedus B."/>
            <person name="Baldrian P."/>
            <person name="Stursova M."/>
            <person name="Weitz H."/>
            <person name="Taylor A."/>
            <person name="Grigoriev I.V."/>
            <person name="Nagy L.G."/>
            <person name="Martin F."/>
            <person name="Kauserud H."/>
        </authorList>
    </citation>
    <scope>NUCLEOTIDE SEQUENCE</scope>
    <source>
        <strain evidence="1">CBHHK067</strain>
    </source>
</reference>
<protein>
    <submittedName>
        <fullName evidence="1">Uncharacterized protein</fullName>
    </submittedName>
</protein>
<dbReference type="AlphaFoldDB" id="A0AAD7G1W6"/>
<keyword evidence="2" id="KW-1185">Reference proteome</keyword>
<comment type="caution">
    <text evidence="1">The sequence shown here is derived from an EMBL/GenBank/DDBJ whole genome shotgun (WGS) entry which is preliminary data.</text>
</comment>
<dbReference type="Proteomes" id="UP001221757">
    <property type="component" value="Unassembled WGS sequence"/>
</dbReference>
<sequence length="68" mass="6948">MPAPAELLTYIDGHTDAMSEAQLQAVGATTKRVDSARIMGGQTLPLPNAILGRIGAEPAKKTVGSTGT</sequence>
<proteinExistence type="predicted"/>
<name>A0AAD7G1W6_MYCRO</name>
<gene>
    <name evidence="1" type="ORF">B0H17DRAFT_1213457</name>
</gene>
<organism evidence="1 2">
    <name type="scientific">Mycena rosella</name>
    <name type="common">Pink bonnet</name>
    <name type="synonym">Agaricus rosellus</name>
    <dbReference type="NCBI Taxonomy" id="1033263"/>
    <lineage>
        <taxon>Eukaryota</taxon>
        <taxon>Fungi</taxon>
        <taxon>Dikarya</taxon>
        <taxon>Basidiomycota</taxon>
        <taxon>Agaricomycotina</taxon>
        <taxon>Agaricomycetes</taxon>
        <taxon>Agaricomycetidae</taxon>
        <taxon>Agaricales</taxon>
        <taxon>Marasmiineae</taxon>
        <taxon>Mycenaceae</taxon>
        <taxon>Mycena</taxon>
    </lineage>
</organism>
<evidence type="ECO:0000313" key="1">
    <source>
        <dbReference type="EMBL" id="KAJ7657542.1"/>
    </source>
</evidence>
<evidence type="ECO:0000313" key="2">
    <source>
        <dbReference type="Proteomes" id="UP001221757"/>
    </source>
</evidence>
<accession>A0AAD7G1W6</accession>